<dbReference type="InterPro" id="IPR009008">
    <property type="entry name" value="Val/Leu/Ile-tRNA-synth_edit"/>
</dbReference>
<dbReference type="InterPro" id="IPR010978">
    <property type="entry name" value="tRNA-bd_arm"/>
</dbReference>
<evidence type="ECO:0000256" key="4">
    <source>
        <dbReference type="ARBA" id="ARBA00022598"/>
    </source>
</evidence>
<reference evidence="14 15" key="1">
    <citation type="submission" date="2019-03" db="EMBL/GenBank/DDBJ databases">
        <title>Complete genome sequence of Spiroplasma gladiatoris TG-1 (DSM 22552).</title>
        <authorList>
            <person name="Lin Y.-C."/>
            <person name="Chou L."/>
            <person name="Kuo C.-H."/>
        </authorList>
    </citation>
    <scope>NUCLEOTIDE SEQUENCE [LARGE SCALE GENOMIC DNA]</scope>
    <source>
        <strain evidence="14 15">TG-1</strain>
    </source>
</reference>
<dbReference type="EMBL" id="CP038013">
    <property type="protein sequence ID" value="QBQ07723.1"/>
    <property type="molecule type" value="Genomic_DNA"/>
</dbReference>
<feature type="domain" description="Aminoacyl-tRNA synthetase class Ia" evidence="12">
    <location>
        <begin position="19"/>
        <end position="428"/>
    </location>
</feature>
<dbReference type="OrthoDB" id="9810365at2"/>
<dbReference type="PROSITE" id="PS00178">
    <property type="entry name" value="AA_TRNA_LIGASE_I"/>
    <property type="match status" value="1"/>
</dbReference>
<protein>
    <recommendedName>
        <fullName evidence="11">Valine--tRNA ligase</fullName>
        <ecNumber evidence="11">6.1.1.9</ecNumber>
    </recommendedName>
    <alternativeName>
        <fullName evidence="11">Valyl-tRNA synthetase</fullName>
        <shortName evidence="11">ValRS</shortName>
    </alternativeName>
</protein>
<evidence type="ECO:0000313" key="14">
    <source>
        <dbReference type="EMBL" id="QBQ07723.1"/>
    </source>
</evidence>
<keyword evidence="8 11" id="KW-0175">Coiled coil</keyword>
<keyword evidence="5 11" id="KW-0547">Nucleotide-binding</keyword>
<accession>A0A4P7AJ14</accession>
<keyword evidence="7 11" id="KW-0648">Protein biosynthesis</keyword>
<dbReference type="CDD" id="cd07962">
    <property type="entry name" value="Anticodon_Ia_Val"/>
    <property type="match status" value="1"/>
</dbReference>
<dbReference type="Gene3D" id="3.40.50.620">
    <property type="entry name" value="HUPs"/>
    <property type="match status" value="2"/>
</dbReference>
<dbReference type="GO" id="GO:0006438">
    <property type="term" value="P:valyl-tRNA aminoacylation"/>
    <property type="evidence" value="ECO:0007669"/>
    <property type="project" value="UniProtKB-UniRule"/>
</dbReference>
<dbReference type="Gene3D" id="1.10.730.10">
    <property type="entry name" value="Isoleucyl-tRNA Synthetase, Domain 1"/>
    <property type="match status" value="1"/>
</dbReference>
<dbReference type="GO" id="GO:0002161">
    <property type="term" value="F:aminoacyl-tRNA deacylase activity"/>
    <property type="evidence" value="ECO:0007669"/>
    <property type="project" value="InterPro"/>
</dbReference>
<evidence type="ECO:0000259" key="12">
    <source>
        <dbReference type="Pfam" id="PF00133"/>
    </source>
</evidence>
<dbReference type="InterPro" id="IPR037118">
    <property type="entry name" value="Val-tRNA_synth_C_sf"/>
</dbReference>
<evidence type="ECO:0000256" key="6">
    <source>
        <dbReference type="ARBA" id="ARBA00022840"/>
    </source>
</evidence>
<gene>
    <name evidence="11 14" type="primary">valS</name>
    <name evidence="14" type="ORF">SGLAD_v1c05240</name>
</gene>
<organism evidence="14 15">
    <name type="scientific">Spiroplasma gladiatoris</name>
    <dbReference type="NCBI Taxonomy" id="2143"/>
    <lineage>
        <taxon>Bacteria</taxon>
        <taxon>Bacillati</taxon>
        <taxon>Mycoplasmatota</taxon>
        <taxon>Mollicutes</taxon>
        <taxon>Entomoplasmatales</taxon>
        <taxon>Spiroplasmataceae</taxon>
        <taxon>Spiroplasma</taxon>
    </lineage>
</organism>
<dbReference type="PRINTS" id="PR00986">
    <property type="entry name" value="TRNASYNTHVAL"/>
</dbReference>
<dbReference type="FunFam" id="3.40.50.620:FF:000032">
    <property type="entry name" value="Valine--tRNA ligase"/>
    <property type="match status" value="1"/>
</dbReference>
<dbReference type="InterPro" id="IPR033705">
    <property type="entry name" value="Anticodon_Ia_Val"/>
</dbReference>
<dbReference type="Gene3D" id="1.10.287.380">
    <property type="entry name" value="Valyl-tRNA synthetase, C-terminal domain"/>
    <property type="match status" value="1"/>
</dbReference>
<evidence type="ECO:0000256" key="10">
    <source>
        <dbReference type="ARBA" id="ARBA00047552"/>
    </source>
</evidence>
<dbReference type="PANTHER" id="PTHR11946">
    <property type="entry name" value="VALYL-TRNA SYNTHETASES"/>
    <property type="match status" value="1"/>
</dbReference>
<evidence type="ECO:0000256" key="9">
    <source>
        <dbReference type="ARBA" id="ARBA00023146"/>
    </source>
</evidence>
<evidence type="ECO:0000256" key="8">
    <source>
        <dbReference type="ARBA" id="ARBA00023054"/>
    </source>
</evidence>
<dbReference type="Pfam" id="PF00133">
    <property type="entry name" value="tRNA-synt_1"/>
    <property type="match status" value="2"/>
</dbReference>
<keyword evidence="6 11" id="KW-0067">ATP-binding</keyword>
<feature type="binding site" evidence="11">
    <location>
        <position position="526"/>
    </location>
    <ligand>
        <name>ATP</name>
        <dbReference type="ChEBI" id="CHEBI:30616"/>
    </ligand>
</feature>
<dbReference type="GO" id="GO:0004832">
    <property type="term" value="F:valine-tRNA ligase activity"/>
    <property type="evidence" value="ECO:0007669"/>
    <property type="project" value="UniProtKB-UniRule"/>
</dbReference>
<dbReference type="InterPro" id="IPR001412">
    <property type="entry name" value="aa-tRNA-synth_I_CS"/>
</dbReference>
<dbReference type="Gene3D" id="3.90.740.10">
    <property type="entry name" value="Valyl/Leucyl/Isoleucyl-tRNA synthetase, editing domain"/>
    <property type="match status" value="1"/>
</dbReference>
<evidence type="ECO:0000256" key="11">
    <source>
        <dbReference type="HAMAP-Rule" id="MF_02004"/>
    </source>
</evidence>
<dbReference type="InterPro" id="IPR014729">
    <property type="entry name" value="Rossmann-like_a/b/a_fold"/>
</dbReference>
<keyword evidence="4 11" id="KW-0436">Ligase</keyword>
<dbReference type="SUPFAM" id="SSF50677">
    <property type="entry name" value="ValRS/IleRS/LeuRS editing domain"/>
    <property type="match status" value="1"/>
</dbReference>
<dbReference type="RefSeq" id="WP_134297512.1">
    <property type="nucleotide sequence ID" value="NZ_CP038013.1"/>
</dbReference>
<comment type="subcellular location">
    <subcellularLocation>
        <location evidence="1 11">Cytoplasm</location>
    </subcellularLocation>
</comment>
<feature type="short sequence motif" description="'KMSKS' region" evidence="11">
    <location>
        <begin position="523"/>
        <end position="527"/>
    </location>
</feature>
<evidence type="ECO:0000256" key="2">
    <source>
        <dbReference type="ARBA" id="ARBA00011245"/>
    </source>
</evidence>
<evidence type="ECO:0000259" key="13">
    <source>
        <dbReference type="Pfam" id="PF08264"/>
    </source>
</evidence>
<dbReference type="NCBIfam" id="NF004349">
    <property type="entry name" value="PRK05729.1"/>
    <property type="match status" value="1"/>
</dbReference>
<feature type="domain" description="Methionyl/Valyl/Leucyl/Isoleucyl-tRNA synthetase anticodon-binding" evidence="13">
    <location>
        <begin position="612"/>
        <end position="750"/>
    </location>
</feature>
<comment type="subunit">
    <text evidence="2 11">Monomer.</text>
</comment>
<evidence type="ECO:0000256" key="7">
    <source>
        <dbReference type="ARBA" id="ARBA00022917"/>
    </source>
</evidence>
<feature type="coiled-coil region" evidence="11">
    <location>
        <begin position="812"/>
        <end position="881"/>
    </location>
</feature>
<dbReference type="FunFam" id="3.40.50.620:FF:000098">
    <property type="entry name" value="Valine--tRNA ligase"/>
    <property type="match status" value="1"/>
</dbReference>
<comment type="domain">
    <text evidence="11">The C-terminal coiled-coil domain is crucial for aminoacylation activity.</text>
</comment>
<dbReference type="SUPFAM" id="SSF46589">
    <property type="entry name" value="tRNA-binding arm"/>
    <property type="match status" value="1"/>
</dbReference>
<dbReference type="SUPFAM" id="SSF47323">
    <property type="entry name" value="Anticodon-binding domain of a subclass of class I aminoacyl-tRNA synthetases"/>
    <property type="match status" value="1"/>
</dbReference>
<dbReference type="InterPro" id="IPR013155">
    <property type="entry name" value="M/V/L/I-tRNA-synth_anticd-bd"/>
</dbReference>
<dbReference type="GO" id="GO:0005829">
    <property type="term" value="C:cytosol"/>
    <property type="evidence" value="ECO:0007669"/>
    <property type="project" value="TreeGrafter"/>
</dbReference>
<evidence type="ECO:0000256" key="3">
    <source>
        <dbReference type="ARBA" id="ARBA00022490"/>
    </source>
</evidence>
<dbReference type="CDD" id="cd00817">
    <property type="entry name" value="ValRS_core"/>
    <property type="match status" value="1"/>
</dbReference>
<dbReference type="EC" id="6.1.1.9" evidence="11"/>
<dbReference type="PANTHER" id="PTHR11946:SF93">
    <property type="entry name" value="VALINE--TRNA LIGASE, CHLOROPLASTIC_MITOCHONDRIAL 2"/>
    <property type="match status" value="1"/>
</dbReference>
<dbReference type="GO" id="GO:0005524">
    <property type="term" value="F:ATP binding"/>
    <property type="evidence" value="ECO:0007669"/>
    <property type="project" value="UniProtKB-UniRule"/>
</dbReference>
<name>A0A4P7AJ14_9MOLU</name>
<dbReference type="AlphaFoldDB" id="A0A4P7AJ14"/>
<dbReference type="InterPro" id="IPR002300">
    <property type="entry name" value="aa-tRNA-synth_Ia"/>
</dbReference>
<comment type="domain">
    <text evidence="11">ValRS has two distinct active sites: one for aminoacylation and one for editing. The misactivated threonine is translocated from the active site to the editing site.</text>
</comment>
<dbReference type="Proteomes" id="UP000294309">
    <property type="component" value="Chromosome"/>
</dbReference>
<keyword evidence="15" id="KW-1185">Reference proteome</keyword>
<evidence type="ECO:0000256" key="5">
    <source>
        <dbReference type="ARBA" id="ARBA00022741"/>
    </source>
</evidence>
<comment type="catalytic activity">
    <reaction evidence="10 11">
        <text>tRNA(Val) + L-valine + ATP = L-valyl-tRNA(Val) + AMP + diphosphate</text>
        <dbReference type="Rhea" id="RHEA:10704"/>
        <dbReference type="Rhea" id="RHEA-COMP:9672"/>
        <dbReference type="Rhea" id="RHEA-COMP:9708"/>
        <dbReference type="ChEBI" id="CHEBI:30616"/>
        <dbReference type="ChEBI" id="CHEBI:33019"/>
        <dbReference type="ChEBI" id="CHEBI:57762"/>
        <dbReference type="ChEBI" id="CHEBI:78442"/>
        <dbReference type="ChEBI" id="CHEBI:78537"/>
        <dbReference type="ChEBI" id="CHEBI:456215"/>
        <dbReference type="EC" id="6.1.1.9"/>
    </reaction>
</comment>
<evidence type="ECO:0000256" key="1">
    <source>
        <dbReference type="ARBA" id="ARBA00004496"/>
    </source>
</evidence>
<dbReference type="NCBIfam" id="TIGR00422">
    <property type="entry name" value="valS"/>
    <property type="match status" value="1"/>
</dbReference>
<keyword evidence="3 11" id="KW-0963">Cytoplasm</keyword>
<dbReference type="KEGG" id="sgq:SGLAD_v1c05240"/>
<dbReference type="InterPro" id="IPR009080">
    <property type="entry name" value="tRNAsynth_Ia_anticodon-bd"/>
</dbReference>
<comment type="similarity">
    <text evidence="11">Belongs to the class-I aminoacyl-tRNA synthetase family. ValS type 1 subfamily.</text>
</comment>
<comment type="function">
    <text evidence="11">Catalyzes the attachment of valine to tRNA(Val). As ValRS can inadvertently accommodate and process structurally similar amino acids such as threonine, to avoid such errors, it has a 'posttransfer' editing activity that hydrolyzes mischarged Thr-tRNA(Val) in a tRNA-dependent manner.</text>
</comment>
<dbReference type="InterPro" id="IPR002303">
    <property type="entry name" value="Valyl-tRNA_ligase"/>
</dbReference>
<evidence type="ECO:0000313" key="15">
    <source>
        <dbReference type="Proteomes" id="UP000294309"/>
    </source>
</evidence>
<dbReference type="Pfam" id="PF08264">
    <property type="entry name" value="Anticodon_1"/>
    <property type="match status" value="1"/>
</dbReference>
<dbReference type="SUPFAM" id="SSF52374">
    <property type="entry name" value="Nucleotidylyl transferase"/>
    <property type="match status" value="1"/>
</dbReference>
<feature type="domain" description="Aminoacyl-tRNA synthetase class Ia" evidence="12">
    <location>
        <begin position="437"/>
        <end position="562"/>
    </location>
</feature>
<sequence length="881" mass="104009">MKKEIEKKYNHIVVEKNKYDFWVKNNYFKANSNSKKPPYSIVIPPPNVTGKLHLGHAWDGSLQDTLIRFKKLSGYDTLFLPGMDHAGIATQVKVEQRLKEEGVNRFDLGRKAFLDKVWEWKEEYASTIRQQWEKLGLSLDYSLEKFTYSPELNKLVNHVFVTMYEKKLIYKDKRIVNWDPIQKTAISNIEVIYKDTNGAMYFFKYYLQNSKEYLTVATTRPETMFGDVCVVVNPNDERYKQYIGKNVINPVNNQIIPIIGDDYVEIEFGTGVMKCTPAHDPNDFIIGKKYNLDQVICMNIDGTMNQNALEFENLDRFLAREKLVEKLKNQDLFIKKEEIVHQVGYSERSNAIVEPYLSEQWFVKMDKLANQVLDFQNSDQKINFYPKRFDDVLKKWMQNINDWTISRQLWWGHQIPAWYNKNNDQMYVGIEPPVDIENWVQDEDVLDTWFSSALWPFATLEWNHQNPSKLFERYFPTNVLITGYDIIFFWVARMVFSSLEFTKQKPFNDCLLHGLIRDEQGRKMSKSLGNGVDPMQVVEEFGADSMRYFLLTNSSPGQDLRYSEEKLRASWNFVNKIWNASRFVMLNIDEVVSSETLNSLIKKTKSYQNVADKWILNRLSLAKKNYYESFNKYEFTLTGKTIYNFIWEDYCSWYLELSKAELNSQDFQNKEVTKAVLGYVLKEILMMLHPLMPFISEEIYQNLDLKKSILDEVFENDSYDFEIIGFEEIVIESINKIREFRVLHEIKNINHISFNLNDTNSKFTSLGQDLIEVMNKYLQTLTNSSVAKKTLNTKFTSIPVGDCFLEIENSDFIDQEKQILKLEERKIVLENEIKRSKNLLNNKNFLEKANEVKIQSEKDKAKDYQYQYDLIIEKIKELKNK</sequence>
<keyword evidence="9 11" id="KW-0030">Aminoacyl-tRNA synthetase</keyword>
<feature type="short sequence motif" description="'HIGH' region" evidence="11">
    <location>
        <begin position="46"/>
        <end position="56"/>
    </location>
</feature>
<proteinExistence type="inferred from homology"/>
<dbReference type="HAMAP" id="MF_02004">
    <property type="entry name" value="Val_tRNA_synth_type1"/>
    <property type="match status" value="1"/>
</dbReference>